<keyword evidence="7 13" id="KW-0460">Magnesium</keyword>
<dbReference type="GO" id="GO:0004802">
    <property type="term" value="F:transketolase activity"/>
    <property type="evidence" value="ECO:0007669"/>
    <property type="project" value="UniProtKB-EC"/>
</dbReference>
<feature type="binding site" evidence="11">
    <location>
        <position position="557"/>
    </location>
    <ligand>
        <name>substrate</name>
    </ligand>
</feature>
<dbReference type="GO" id="GO:0006098">
    <property type="term" value="P:pentose-phosphate shunt"/>
    <property type="evidence" value="ECO:0007669"/>
    <property type="project" value="TreeGrafter"/>
</dbReference>
<feature type="active site" description="Proton donor" evidence="10">
    <location>
        <position position="446"/>
    </location>
</feature>
<comment type="similarity">
    <text evidence="2">Belongs to the transketolase family.</text>
</comment>
<evidence type="ECO:0000256" key="7">
    <source>
        <dbReference type="ARBA" id="ARBA00022842"/>
    </source>
</evidence>
<dbReference type="SUPFAM" id="SSF52922">
    <property type="entry name" value="TK C-terminal domain-like"/>
    <property type="match status" value="1"/>
</dbReference>
<feature type="binding site" evidence="12">
    <location>
        <begin position="140"/>
        <end position="142"/>
    </location>
    <ligand>
        <name>thiamine diphosphate</name>
        <dbReference type="ChEBI" id="CHEBI:58937"/>
    </ligand>
</feature>
<feature type="site" description="Important for catalytic activity" evidence="14">
    <location>
        <position position="287"/>
    </location>
</feature>
<dbReference type="InterPro" id="IPR020826">
    <property type="entry name" value="Transketolase_BS"/>
</dbReference>
<dbReference type="Gene3D" id="3.40.50.920">
    <property type="match status" value="1"/>
</dbReference>
<feature type="binding site" evidence="13">
    <location>
        <position position="211"/>
    </location>
    <ligand>
        <name>Mg(2+)</name>
        <dbReference type="ChEBI" id="CHEBI:18420"/>
    </ligand>
</feature>
<dbReference type="FunFam" id="3.40.50.970:FF:000003">
    <property type="entry name" value="Transketolase"/>
    <property type="match status" value="1"/>
</dbReference>
<evidence type="ECO:0000256" key="4">
    <source>
        <dbReference type="ARBA" id="ARBA00013152"/>
    </source>
</evidence>
<feature type="binding site" evidence="12">
    <location>
        <position position="287"/>
    </location>
    <ligand>
        <name>thiamine diphosphate</name>
        <dbReference type="ChEBI" id="CHEBI:58937"/>
    </ligand>
</feature>
<dbReference type="FunFam" id="3.40.50.920:FF:000012">
    <property type="entry name" value="Transketolase, variant 1"/>
    <property type="match status" value="1"/>
</dbReference>
<feature type="binding site" evidence="11">
    <location>
        <position position="510"/>
    </location>
    <ligand>
        <name>substrate</name>
    </ligand>
</feature>
<evidence type="ECO:0000313" key="16">
    <source>
        <dbReference type="EMBL" id="PMD36492.1"/>
    </source>
</evidence>
<dbReference type="NCBIfam" id="TIGR00232">
    <property type="entry name" value="tktlase_bact"/>
    <property type="match status" value="1"/>
</dbReference>
<protein>
    <recommendedName>
        <fullName evidence="4">transketolase</fullName>
        <ecNumber evidence="4">2.2.1.1</ecNumber>
    </recommendedName>
</protein>
<dbReference type="AlphaFoldDB" id="A0A2J6RDA0"/>
<feature type="binding site" evidence="13">
    <location>
        <position position="181"/>
    </location>
    <ligand>
        <name>Mg(2+)</name>
        <dbReference type="ChEBI" id="CHEBI:18420"/>
    </ligand>
</feature>
<feature type="binding site" evidence="12">
    <location>
        <position position="474"/>
    </location>
    <ligand>
        <name>thiamine diphosphate</name>
        <dbReference type="ChEBI" id="CHEBI:58937"/>
    </ligand>
</feature>
<feature type="binding site" evidence="12">
    <location>
        <position position="211"/>
    </location>
    <ligand>
        <name>thiamine diphosphate</name>
        <dbReference type="ChEBI" id="CHEBI:58937"/>
    </ligand>
</feature>
<dbReference type="GO" id="GO:0046872">
    <property type="term" value="F:metal ion binding"/>
    <property type="evidence" value="ECO:0007669"/>
    <property type="project" value="UniProtKB-KW"/>
</dbReference>
<sequence>MAPSATELNYDASKAKIAVPHLERREEHDLVLRTFRVLIADLVQHYNGGHPGGAMGMAAIGVSLWAYTMKYSPENPAWFNRDRFVLSNGHTCLFQYAFLHLTGYKHMTMDQLKTYHSSSWSSFCPGHPEIEHEGIEVTTGPLGQGIANAVGLAMATKHLTATYNKPNYDLINNTTWCMTGDACLQEGVGLEAISLAGHWKLNNLVLIFDNNSVTCDGSADVANTEDINAKMAASGWNVIEILDGSNDIEGIVSALQTAKSSKDKPTFINCHTIIGIGSAVAGDAKAHGAAFGEEDVRNIHTTFGFEPGEKFNVSQQVYQFFQKGSLERGRKLVSDWEELKAEYCEEYPELGAELLRRISGDLPDNWEDFIPKSFPDSATASRKSAGLVCNPLAQNIPSFMVGTADLSPSVYMNWPGKVDFQSPDLRTTCGTNGNYAGRYIHYGIREHAMASIANGLAAYNRGTIVPVTSSFFMFYLYAAPGVRMGALQELQVIHVATHDSIGTGEDGPTHQPIELAALYRAMPNLLYIRPCDSEETAGAFKVALQARQNSTIISTSRQNLPQYKATKRDAVKYGAYVFREREDATVTMIGVGAEFSFAVEAAEDLEKDGIRVRIVSFPCQRLFEQQSREYRRATLQGKKTVAVVVEAYAANGWERYANAGFSMKSFGKSLPGKEAYKYFGFDGKVISGKIKAYLEDLKHERIWKDEFVEL</sequence>
<reference evidence="16 17" key="1">
    <citation type="submission" date="2016-04" db="EMBL/GenBank/DDBJ databases">
        <title>A degradative enzymes factory behind the ericoid mycorrhizal symbiosis.</title>
        <authorList>
            <consortium name="DOE Joint Genome Institute"/>
            <person name="Martino E."/>
            <person name="Morin E."/>
            <person name="Grelet G."/>
            <person name="Kuo A."/>
            <person name="Kohler A."/>
            <person name="Daghino S."/>
            <person name="Barry K."/>
            <person name="Choi C."/>
            <person name="Cichocki N."/>
            <person name="Clum A."/>
            <person name="Copeland A."/>
            <person name="Hainaut M."/>
            <person name="Haridas S."/>
            <person name="Labutti K."/>
            <person name="Lindquist E."/>
            <person name="Lipzen A."/>
            <person name="Khouja H.-R."/>
            <person name="Murat C."/>
            <person name="Ohm R."/>
            <person name="Olson A."/>
            <person name="Spatafora J."/>
            <person name="Veneault-Fourrey C."/>
            <person name="Henrissat B."/>
            <person name="Grigoriev I."/>
            <person name="Martin F."/>
            <person name="Perotto S."/>
        </authorList>
    </citation>
    <scope>NUCLEOTIDE SEQUENCE [LARGE SCALE GENOMIC DNA]</scope>
    <source>
        <strain evidence="16 17">F</strain>
    </source>
</reference>
<dbReference type="CDD" id="cd07033">
    <property type="entry name" value="TPP_PYR_DXS_TK_like"/>
    <property type="match status" value="1"/>
</dbReference>
<name>A0A2J6RDA0_HYAVF</name>
<dbReference type="PANTHER" id="PTHR43522">
    <property type="entry name" value="TRANSKETOLASE"/>
    <property type="match status" value="1"/>
</dbReference>
<keyword evidence="8 12" id="KW-0786">Thiamine pyrophosphate</keyword>
<dbReference type="STRING" id="1149755.A0A2J6RDA0"/>
<dbReference type="InterPro" id="IPR005474">
    <property type="entry name" value="Transketolase_N"/>
</dbReference>
<feature type="binding site" evidence="12">
    <location>
        <position position="90"/>
    </location>
    <ligand>
        <name>thiamine diphosphate</name>
        <dbReference type="ChEBI" id="CHEBI:58937"/>
    </ligand>
</feature>
<proteinExistence type="inferred from homology"/>
<evidence type="ECO:0000313" key="17">
    <source>
        <dbReference type="Proteomes" id="UP000235786"/>
    </source>
</evidence>
<gene>
    <name evidence="16" type="ORF">L207DRAFT_493503</name>
</gene>
<dbReference type="PANTHER" id="PTHR43522:SF6">
    <property type="entry name" value="TRANSKETOLASE-LIKE PYRIMIDINE-BINDING DOMAIN-CONTAINING PROTEIN-RELATED"/>
    <property type="match status" value="1"/>
</dbReference>
<feature type="binding site" evidence="11">
    <location>
        <position position="382"/>
    </location>
    <ligand>
        <name>substrate</name>
    </ligand>
</feature>
<evidence type="ECO:0000256" key="8">
    <source>
        <dbReference type="ARBA" id="ARBA00023052"/>
    </source>
</evidence>
<evidence type="ECO:0000256" key="9">
    <source>
        <dbReference type="ARBA" id="ARBA00049473"/>
    </source>
</evidence>
<dbReference type="PROSITE" id="PS00801">
    <property type="entry name" value="TRANSKETOLASE_1"/>
    <property type="match status" value="1"/>
</dbReference>
<feature type="binding site" evidence="11">
    <location>
        <position position="287"/>
    </location>
    <ligand>
        <name>substrate</name>
    </ligand>
</feature>
<dbReference type="Gene3D" id="3.40.50.970">
    <property type="match status" value="2"/>
</dbReference>
<evidence type="ECO:0000256" key="11">
    <source>
        <dbReference type="PIRSR" id="PIRSR605478-2"/>
    </source>
</evidence>
<keyword evidence="17" id="KW-1185">Reference proteome</keyword>
<feature type="binding site" evidence="11">
    <location>
        <position position="506"/>
    </location>
    <ligand>
        <name>substrate</name>
    </ligand>
</feature>
<dbReference type="InterPro" id="IPR033247">
    <property type="entry name" value="Transketolase_fam"/>
</dbReference>
<comment type="catalytic activity">
    <reaction evidence="9">
        <text>D-sedoheptulose 7-phosphate + D-glyceraldehyde 3-phosphate = aldehydo-D-ribose 5-phosphate + D-xylulose 5-phosphate</text>
        <dbReference type="Rhea" id="RHEA:10508"/>
        <dbReference type="ChEBI" id="CHEBI:57483"/>
        <dbReference type="ChEBI" id="CHEBI:57737"/>
        <dbReference type="ChEBI" id="CHEBI:58273"/>
        <dbReference type="ChEBI" id="CHEBI:59776"/>
        <dbReference type="EC" id="2.2.1.1"/>
    </reaction>
</comment>
<dbReference type="GO" id="GO:0005634">
    <property type="term" value="C:nucleus"/>
    <property type="evidence" value="ECO:0007669"/>
    <property type="project" value="TreeGrafter"/>
</dbReference>
<dbReference type="InterPro" id="IPR029061">
    <property type="entry name" value="THDP-binding"/>
</dbReference>
<dbReference type="InterPro" id="IPR009014">
    <property type="entry name" value="Transketo_C/PFOR_II"/>
</dbReference>
<dbReference type="SUPFAM" id="SSF52518">
    <property type="entry name" value="Thiamin diphosphate-binding fold (THDP-binding)"/>
    <property type="match status" value="2"/>
</dbReference>
<evidence type="ECO:0000256" key="6">
    <source>
        <dbReference type="ARBA" id="ARBA00022723"/>
    </source>
</evidence>
<dbReference type="GO" id="GO:0005829">
    <property type="term" value="C:cytosol"/>
    <property type="evidence" value="ECO:0007669"/>
    <property type="project" value="TreeGrafter"/>
</dbReference>
<dbReference type="EMBL" id="KZ613950">
    <property type="protein sequence ID" value="PMD36492.1"/>
    <property type="molecule type" value="Genomic_DNA"/>
</dbReference>
<keyword evidence="6 13" id="KW-0479">Metal-binding</keyword>
<dbReference type="InterPro" id="IPR055152">
    <property type="entry name" value="Transketolase-like_C_2"/>
</dbReference>
<dbReference type="Pfam" id="PF22613">
    <property type="entry name" value="Transketolase_C_1"/>
    <property type="match status" value="1"/>
</dbReference>
<feature type="binding site" evidence="13">
    <location>
        <position position="213"/>
    </location>
    <ligand>
        <name>Mg(2+)</name>
        <dbReference type="ChEBI" id="CHEBI:18420"/>
    </ligand>
</feature>
<accession>A0A2J6RDA0</accession>
<feature type="domain" description="Transketolase-like pyrimidine-binding" evidence="15">
    <location>
        <begin position="379"/>
        <end position="562"/>
    </location>
</feature>
<dbReference type="SMART" id="SM00861">
    <property type="entry name" value="Transket_pyr"/>
    <property type="match status" value="1"/>
</dbReference>
<dbReference type="EC" id="2.2.1.1" evidence="4"/>
<dbReference type="CDD" id="cd02012">
    <property type="entry name" value="TPP_TK"/>
    <property type="match status" value="1"/>
</dbReference>
<dbReference type="Pfam" id="PF00456">
    <property type="entry name" value="Transketolase_N"/>
    <property type="match status" value="1"/>
</dbReference>
<organism evidence="16 17">
    <name type="scientific">Hyaloscypha variabilis (strain UAMH 11265 / GT02V1 / F)</name>
    <name type="common">Meliniomyces variabilis</name>
    <dbReference type="NCBI Taxonomy" id="1149755"/>
    <lineage>
        <taxon>Eukaryota</taxon>
        <taxon>Fungi</taxon>
        <taxon>Dikarya</taxon>
        <taxon>Ascomycota</taxon>
        <taxon>Pezizomycotina</taxon>
        <taxon>Leotiomycetes</taxon>
        <taxon>Helotiales</taxon>
        <taxon>Hyaloscyphaceae</taxon>
        <taxon>Hyaloscypha</taxon>
        <taxon>Hyaloscypha variabilis</taxon>
    </lineage>
</organism>
<dbReference type="InterPro" id="IPR005478">
    <property type="entry name" value="Transketolase_bac-like"/>
</dbReference>
<comment type="cofactor">
    <cofactor evidence="1">
        <name>Co(2+)</name>
        <dbReference type="ChEBI" id="CHEBI:48828"/>
    </cofactor>
</comment>
<keyword evidence="5" id="KW-0808">Transferase</keyword>
<evidence type="ECO:0000256" key="13">
    <source>
        <dbReference type="PIRSR" id="PIRSR605478-4"/>
    </source>
</evidence>
<feature type="binding site" evidence="11">
    <location>
        <position position="409"/>
    </location>
    <ligand>
        <name>substrate</name>
    </ligand>
</feature>
<evidence type="ECO:0000256" key="3">
    <source>
        <dbReference type="ARBA" id="ARBA00011738"/>
    </source>
</evidence>
<dbReference type="OrthoDB" id="10267175at2759"/>
<comment type="cofactor">
    <cofactor evidence="13">
        <name>Mg(2+)</name>
        <dbReference type="ChEBI" id="CHEBI:18420"/>
    </cofactor>
    <text evidence="13">Binds 1 Mg(2+) ion per subunit. Can also utilize other divalent metal cations, such as Ca(2+), Mn(2+) and Co(2+).</text>
</comment>
<evidence type="ECO:0000256" key="1">
    <source>
        <dbReference type="ARBA" id="ARBA00001941"/>
    </source>
</evidence>
<evidence type="ECO:0000256" key="10">
    <source>
        <dbReference type="PIRSR" id="PIRSR605478-1"/>
    </source>
</evidence>
<dbReference type="Proteomes" id="UP000235786">
    <property type="component" value="Unassembled WGS sequence"/>
</dbReference>
<dbReference type="Pfam" id="PF02779">
    <property type="entry name" value="Transket_pyr"/>
    <property type="match status" value="1"/>
</dbReference>
<dbReference type="PROSITE" id="PS00802">
    <property type="entry name" value="TRANSKETOLASE_2"/>
    <property type="match status" value="1"/>
</dbReference>
<feature type="binding site" evidence="11">
    <location>
        <position position="498"/>
    </location>
    <ligand>
        <name>substrate</name>
    </ligand>
</feature>
<dbReference type="FunFam" id="3.40.50.970:FF:000004">
    <property type="entry name" value="Transketolase"/>
    <property type="match status" value="1"/>
</dbReference>
<dbReference type="InterPro" id="IPR005475">
    <property type="entry name" value="Transketolase-like_Pyr-bd"/>
</dbReference>
<comment type="subunit">
    <text evidence="3">Homodimer.</text>
</comment>
<feature type="binding site" evidence="11">
    <location>
        <position position="50"/>
    </location>
    <ligand>
        <name>substrate</name>
    </ligand>
</feature>
<evidence type="ECO:0000259" key="15">
    <source>
        <dbReference type="SMART" id="SM00861"/>
    </source>
</evidence>
<evidence type="ECO:0000256" key="5">
    <source>
        <dbReference type="ARBA" id="ARBA00022679"/>
    </source>
</evidence>
<feature type="site" description="Important for catalytic activity" evidence="14">
    <location>
        <position position="50"/>
    </location>
</feature>
<evidence type="ECO:0000256" key="12">
    <source>
        <dbReference type="PIRSR" id="PIRSR605478-3"/>
    </source>
</evidence>
<dbReference type="InterPro" id="IPR049557">
    <property type="entry name" value="Transketolase_CS"/>
</dbReference>
<evidence type="ECO:0000256" key="14">
    <source>
        <dbReference type="PIRSR" id="PIRSR605478-5"/>
    </source>
</evidence>
<evidence type="ECO:0000256" key="2">
    <source>
        <dbReference type="ARBA" id="ARBA00007131"/>
    </source>
</evidence>
<comment type="cofactor">
    <cofactor evidence="12">
        <name>thiamine diphosphate</name>
        <dbReference type="ChEBI" id="CHEBI:58937"/>
    </cofactor>
    <text evidence="12">Binds 1 thiamine pyrophosphate per subunit. During the reaction, the substrate forms a covalent intermediate with the cofactor.</text>
</comment>